<dbReference type="CDD" id="cd19410">
    <property type="entry name" value="HK9-like_sensor"/>
    <property type="match status" value="1"/>
</dbReference>
<gene>
    <name evidence="6" type="ORF">SNE35_31740</name>
</gene>
<dbReference type="Proteomes" id="UP001285263">
    <property type="component" value="Unassembled WGS sequence"/>
</dbReference>
<keyword evidence="7" id="KW-1185">Reference proteome</keyword>
<dbReference type="PRINTS" id="PR00260">
    <property type="entry name" value="CHEMTRNSDUCR"/>
</dbReference>
<dbReference type="PANTHER" id="PTHR32089:SF112">
    <property type="entry name" value="LYSOZYME-LIKE PROTEIN-RELATED"/>
    <property type="match status" value="1"/>
</dbReference>
<dbReference type="InterPro" id="IPR004089">
    <property type="entry name" value="MCPsignal_dom"/>
</dbReference>
<dbReference type="SMART" id="SM00283">
    <property type="entry name" value="MA"/>
    <property type="match status" value="1"/>
</dbReference>
<evidence type="ECO:0000256" key="3">
    <source>
        <dbReference type="PROSITE-ProRule" id="PRU00284"/>
    </source>
</evidence>
<keyword evidence="4" id="KW-0472">Membrane</keyword>
<evidence type="ECO:0000256" key="4">
    <source>
        <dbReference type="SAM" id="Phobius"/>
    </source>
</evidence>
<comment type="caution">
    <text evidence="6">The sequence shown here is derived from an EMBL/GenBank/DDBJ whole genome shotgun (WGS) entry which is preliminary data.</text>
</comment>
<name>A0ABU5DUH2_9BURK</name>
<keyword evidence="4" id="KW-1133">Transmembrane helix</keyword>
<dbReference type="PANTHER" id="PTHR32089">
    <property type="entry name" value="METHYL-ACCEPTING CHEMOTAXIS PROTEIN MCPB"/>
    <property type="match status" value="1"/>
</dbReference>
<dbReference type="Gene3D" id="1.10.287.950">
    <property type="entry name" value="Methyl-accepting chemotaxis protein"/>
    <property type="match status" value="1"/>
</dbReference>
<evidence type="ECO:0000259" key="5">
    <source>
        <dbReference type="PROSITE" id="PS50111"/>
    </source>
</evidence>
<feature type="transmembrane region" description="Helical" evidence="4">
    <location>
        <begin position="184"/>
        <end position="203"/>
    </location>
</feature>
<evidence type="ECO:0000256" key="2">
    <source>
        <dbReference type="ARBA" id="ARBA00029447"/>
    </source>
</evidence>
<reference evidence="6 7" key="1">
    <citation type="submission" date="2023-11" db="EMBL/GenBank/DDBJ databases">
        <title>Paucibacter sp. nov., isolated from fresh soil in Korea.</title>
        <authorList>
            <person name="Le N.T.T."/>
        </authorList>
    </citation>
    <scope>NUCLEOTIDE SEQUENCE [LARGE SCALE GENOMIC DNA]</scope>
    <source>
        <strain evidence="6 7">R3-3</strain>
    </source>
</reference>
<comment type="similarity">
    <text evidence="2">Belongs to the methyl-accepting chemotaxis (MCP) protein family.</text>
</comment>
<dbReference type="RefSeq" id="WP_320427079.1">
    <property type="nucleotide sequence ID" value="NZ_JAXCLA010000014.1"/>
</dbReference>
<sequence>MWTFGKKIAMGFALAFVLMLFVGGMAYRSIESLTRTSYAVSHTGRVLDQLALLMRIVNDTESQQRGYMLTGDETYLPQMQASREAFPKPIKELREDLADSPAELQMLAAVVEAAQAKMDYCARAVEVYRSSGRDTGLKLVQTGDGKALMDDLVAKASVLEGSQRRLVRQRADEVEAAASTANRAIGYGTLLCLVVITGAGFILTRALTQQIGSAVQHVQRSSNELQSAATQQAAGARESSTAMTEITTTITELLAASRQIAESAQRVAAVAEQTVDAARTGDGTVQLAKDSITGIRQQVDMVVDHMLDLGRKSQQIGAVLDIVSELAEQTNILAINATIEATGAGEMGRRFGVVADEIRKLADRVAGSTKEIRNLIDDVRSAVNTTVMATETGSKAVDLGARQFSEVATAFTKIAGLVATTTDAAREIELSTKQQTTAVEQVNVAISNTAQSTRETEASSAQTFQTARQLSSLSRELLRMVQPQELAAHPESVAA</sequence>
<dbReference type="EMBL" id="JAXCLA010000014">
    <property type="protein sequence ID" value="MDY0749112.1"/>
    <property type="molecule type" value="Genomic_DNA"/>
</dbReference>
<dbReference type="SUPFAM" id="SSF58104">
    <property type="entry name" value="Methyl-accepting chemotaxis protein (MCP) signaling domain"/>
    <property type="match status" value="1"/>
</dbReference>
<evidence type="ECO:0000313" key="6">
    <source>
        <dbReference type="EMBL" id="MDY0749112.1"/>
    </source>
</evidence>
<dbReference type="InterPro" id="IPR004090">
    <property type="entry name" value="Chemotax_Me-accpt_rcpt"/>
</dbReference>
<organism evidence="6 7">
    <name type="scientific">Roseateles agri</name>
    <dbReference type="NCBI Taxonomy" id="3098619"/>
    <lineage>
        <taxon>Bacteria</taxon>
        <taxon>Pseudomonadati</taxon>
        <taxon>Pseudomonadota</taxon>
        <taxon>Betaproteobacteria</taxon>
        <taxon>Burkholderiales</taxon>
        <taxon>Sphaerotilaceae</taxon>
        <taxon>Roseateles</taxon>
    </lineage>
</organism>
<dbReference type="InterPro" id="IPR007891">
    <property type="entry name" value="CHASE3"/>
</dbReference>
<evidence type="ECO:0000256" key="1">
    <source>
        <dbReference type="ARBA" id="ARBA00023224"/>
    </source>
</evidence>
<protein>
    <submittedName>
        <fullName evidence="6">Methyl-accepting chemotaxis protein</fullName>
    </submittedName>
</protein>
<proteinExistence type="inferred from homology"/>
<keyword evidence="1 3" id="KW-0807">Transducer</keyword>
<keyword evidence="4" id="KW-0812">Transmembrane</keyword>
<dbReference type="Pfam" id="PF05227">
    <property type="entry name" value="CHASE3"/>
    <property type="match status" value="1"/>
</dbReference>
<accession>A0ABU5DUH2</accession>
<dbReference type="PROSITE" id="PS50111">
    <property type="entry name" value="CHEMOTAXIS_TRANSDUC_2"/>
    <property type="match status" value="1"/>
</dbReference>
<feature type="domain" description="Methyl-accepting transducer" evidence="5">
    <location>
        <begin position="214"/>
        <end position="450"/>
    </location>
</feature>
<evidence type="ECO:0000313" key="7">
    <source>
        <dbReference type="Proteomes" id="UP001285263"/>
    </source>
</evidence>
<dbReference type="Pfam" id="PF00015">
    <property type="entry name" value="MCPsignal"/>
    <property type="match status" value="1"/>
</dbReference>